<reference evidence="17" key="1">
    <citation type="journal article" date="2021" name="PeerJ">
        <title>Extensive microbial diversity within the chicken gut microbiome revealed by metagenomics and culture.</title>
        <authorList>
            <person name="Gilroy R."/>
            <person name="Ravi A."/>
            <person name="Getino M."/>
            <person name="Pursley I."/>
            <person name="Horton D.L."/>
            <person name="Alikhan N.F."/>
            <person name="Baker D."/>
            <person name="Gharbi K."/>
            <person name="Hall N."/>
            <person name="Watson M."/>
            <person name="Adriaenssens E.M."/>
            <person name="Foster-Nyarko E."/>
            <person name="Jarju S."/>
            <person name="Secka A."/>
            <person name="Antonio M."/>
            <person name="Oren A."/>
            <person name="Chaudhuri R.R."/>
            <person name="La Ragione R."/>
            <person name="Hildebrand F."/>
            <person name="Pallen M.J."/>
        </authorList>
    </citation>
    <scope>NUCLEOTIDE SEQUENCE</scope>
    <source>
        <strain evidence="17">ChiHjej12B11-16260</strain>
    </source>
</reference>
<dbReference type="InterPro" id="IPR018541">
    <property type="entry name" value="Ftsk_gamma"/>
</dbReference>
<dbReference type="PANTHER" id="PTHR22683:SF41">
    <property type="entry name" value="DNA TRANSLOCASE FTSK"/>
    <property type="match status" value="1"/>
</dbReference>
<dbReference type="Pfam" id="PF13491">
    <property type="entry name" value="FtsK_4TM"/>
    <property type="match status" value="1"/>
</dbReference>
<dbReference type="GO" id="GO:0007059">
    <property type="term" value="P:chromosome segregation"/>
    <property type="evidence" value="ECO:0007669"/>
    <property type="project" value="UniProtKB-KW"/>
</dbReference>
<dbReference type="GO" id="GO:0005886">
    <property type="term" value="C:plasma membrane"/>
    <property type="evidence" value="ECO:0007669"/>
    <property type="project" value="UniProtKB-SubCell"/>
</dbReference>
<dbReference type="InterPro" id="IPR041027">
    <property type="entry name" value="FtsK_alpha"/>
</dbReference>
<organism evidence="17 18">
    <name type="scientific">Candidatus Barnesiella excrementipullorum</name>
    <dbReference type="NCBI Taxonomy" id="2838479"/>
    <lineage>
        <taxon>Bacteria</taxon>
        <taxon>Pseudomonadati</taxon>
        <taxon>Bacteroidota</taxon>
        <taxon>Bacteroidia</taxon>
        <taxon>Bacteroidales</taxon>
        <taxon>Barnesiellaceae</taxon>
        <taxon>Barnesiella</taxon>
    </lineage>
</organism>
<dbReference type="InterPro" id="IPR025199">
    <property type="entry name" value="FtsK_4TM"/>
</dbReference>
<comment type="similarity">
    <text evidence="2">Belongs to the FtsK/SpoIIIE/SftA family.</text>
</comment>
<feature type="compositionally biased region" description="Low complexity" evidence="14">
    <location>
        <begin position="226"/>
        <end position="239"/>
    </location>
</feature>
<evidence type="ECO:0000256" key="7">
    <source>
        <dbReference type="ARBA" id="ARBA00022829"/>
    </source>
</evidence>
<reference evidence="17" key="2">
    <citation type="submission" date="2021-04" db="EMBL/GenBank/DDBJ databases">
        <authorList>
            <person name="Gilroy R."/>
        </authorList>
    </citation>
    <scope>NUCLEOTIDE SEQUENCE</scope>
    <source>
        <strain evidence="17">ChiHjej12B11-16260</strain>
    </source>
</reference>
<feature type="transmembrane region" description="Helical" evidence="15">
    <location>
        <begin position="37"/>
        <end position="59"/>
    </location>
</feature>
<name>A0A9D1VRB6_9BACT</name>
<dbReference type="InterPro" id="IPR050206">
    <property type="entry name" value="FtsK/SpoIIIE/SftA"/>
</dbReference>
<feature type="region of interest" description="Disordered" evidence="14">
    <location>
        <begin position="264"/>
        <end position="294"/>
    </location>
</feature>
<dbReference type="GO" id="GO:0003677">
    <property type="term" value="F:DNA binding"/>
    <property type="evidence" value="ECO:0007669"/>
    <property type="project" value="UniProtKB-KW"/>
</dbReference>
<dbReference type="GO" id="GO:0051301">
    <property type="term" value="P:cell division"/>
    <property type="evidence" value="ECO:0007669"/>
    <property type="project" value="UniProtKB-KW"/>
</dbReference>
<dbReference type="InterPro" id="IPR027417">
    <property type="entry name" value="P-loop_NTPase"/>
</dbReference>
<feature type="region of interest" description="Disordered" evidence="14">
    <location>
        <begin position="221"/>
        <end position="250"/>
    </location>
</feature>
<dbReference type="InterPro" id="IPR036390">
    <property type="entry name" value="WH_DNA-bd_sf"/>
</dbReference>
<keyword evidence="6 13" id="KW-0547">Nucleotide-binding</keyword>
<dbReference type="PROSITE" id="PS50901">
    <property type="entry name" value="FTSK"/>
    <property type="match status" value="1"/>
</dbReference>
<dbReference type="Pfam" id="PF01580">
    <property type="entry name" value="FtsK_SpoIIIE"/>
    <property type="match status" value="1"/>
</dbReference>
<evidence type="ECO:0000256" key="14">
    <source>
        <dbReference type="SAM" id="MobiDB-lite"/>
    </source>
</evidence>
<evidence type="ECO:0000256" key="1">
    <source>
        <dbReference type="ARBA" id="ARBA00004651"/>
    </source>
</evidence>
<dbReference type="InterPro" id="IPR036388">
    <property type="entry name" value="WH-like_DNA-bd_sf"/>
</dbReference>
<feature type="transmembrane region" description="Helical" evidence="15">
    <location>
        <begin position="173"/>
        <end position="198"/>
    </location>
</feature>
<keyword evidence="7" id="KW-0159">Chromosome partition</keyword>
<evidence type="ECO:0000313" key="17">
    <source>
        <dbReference type="EMBL" id="HIX45454.1"/>
    </source>
</evidence>
<evidence type="ECO:0000256" key="2">
    <source>
        <dbReference type="ARBA" id="ARBA00006474"/>
    </source>
</evidence>
<keyword evidence="3" id="KW-1003">Cell membrane</keyword>
<evidence type="ECO:0000256" key="11">
    <source>
        <dbReference type="ARBA" id="ARBA00023136"/>
    </source>
</evidence>
<proteinExistence type="inferred from homology"/>
<evidence type="ECO:0000256" key="12">
    <source>
        <dbReference type="ARBA" id="ARBA00023306"/>
    </source>
</evidence>
<feature type="transmembrane region" description="Helical" evidence="15">
    <location>
        <begin position="102"/>
        <end position="122"/>
    </location>
</feature>
<dbReference type="Gene3D" id="3.30.980.40">
    <property type="match status" value="1"/>
</dbReference>
<evidence type="ECO:0000256" key="8">
    <source>
        <dbReference type="ARBA" id="ARBA00022840"/>
    </source>
</evidence>
<evidence type="ECO:0000256" key="6">
    <source>
        <dbReference type="ARBA" id="ARBA00022741"/>
    </source>
</evidence>
<keyword evidence="9 15" id="KW-1133">Transmembrane helix</keyword>
<accession>A0A9D1VRB6</accession>
<evidence type="ECO:0000256" key="15">
    <source>
        <dbReference type="SAM" id="Phobius"/>
    </source>
</evidence>
<gene>
    <name evidence="17" type="ORF">H9982_04470</name>
</gene>
<feature type="region of interest" description="Disordered" evidence="14">
    <location>
        <begin position="1"/>
        <end position="25"/>
    </location>
</feature>
<evidence type="ECO:0000259" key="16">
    <source>
        <dbReference type="PROSITE" id="PS50901"/>
    </source>
</evidence>
<keyword evidence="11 15" id="KW-0472">Membrane</keyword>
<dbReference type="Pfam" id="PF17854">
    <property type="entry name" value="FtsK_alpha"/>
    <property type="match status" value="1"/>
</dbReference>
<dbReference type="EMBL" id="DXFB01000122">
    <property type="protein sequence ID" value="HIX45454.1"/>
    <property type="molecule type" value="Genomic_DNA"/>
</dbReference>
<feature type="transmembrane region" description="Helical" evidence="15">
    <location>
        <begin position="134"/>
        <end position="153"/>
    </location>
</feature>
<evidence type="ECO:0000256" key="13">
    <source>
        <dbReference type="PROSITE-ProRule" id="PRU00289"/>
    </source>
</evidence>
<sequence>MKATNHKKKKSDNNPPKEKAKEKKSYTPFYKRESVQFITGLILTFAGIFIFISLVSFFFTGDADQSAVENLSTKQLFDIDNEIENWTGTLGAITSNLLINRWIGLSAFIFTAWLCIVGLRLMRVNQANMWRTTIYCLLGSIILSVFFGFLYVNMGIDSFLSWGGNHGYIAAKYLHSIIGPWGTAMIIIVLVVTLLVMISRSTIDFIRKALKANIFSNPFKKPAQTAGPSPDGDASGSDDAGAEGKPSEEGVEIPFAEPDAGLFTFVNDAGPEDSTPAEPDRKADEPAAASPIDTIATQKSEEKNEITIDVPAVLSGEGEPLFTVSTGTKEELLDEVISEEYDPTLDLPRYRKPSLDLLNDITAKQNVVDITELESNKQRITDTLQTFGIEISSIQATVGPTVTLYEIIPAPGVRISKIKNLEDDIALSLAALGIRIIAPIPGKGTVGIEVPNNDPQTVSIRSIIASRKFQECKYELPIALGKTITNEVFIADLTKMPHVLVAGATGQGKSVGLNVIITSLLYKKHPAELKLILIDPKKVEFGIYADIERHFLAKLPDTEDAIITDVTQVVQTLQSVTREMEMRYDLLKEAHVRTIKEYNAKFKARHLLPSKGHRFLPYIVVIIDELNDLIITAGKEVESPIIRIAQLARAVGIHMIISTQRPSTDVITGIIKANFPARIAFRVQAMVDSRTILDSPGANQLIGRGDMLISQGGEMVRVQCAFIDTPEVEGVCKFISEQQGYSEAMPLPEYIPDNNGDGNGGNAFDTKERDPLFEEAARFIVSNQQASTSSLQRRYSIGYNRAGRLMDQIEAAGIVGPSVGGKPREVLIIDLMQLENKLDAMK</sequence>
<keyword evidence="12" id="KW-0131">Cell cycle</keyword>
<keyword evidence="4" id="KW-0132">Cell division</keyword>
<dbReference type="SMART" id="SM00843">
    <property type="entry name" value="Ftsk_gamma"/>
    <property type="match status" value="1"/>
</dbReference>
<evidence type="ECO:0000256" key="10">
    <source>
        <dbReference type="ARBA" id="ARBA00023125"/>
    </source>
</evidence>
<comment type="subcellular location">
    <subcellularLocation>
        <location evidence="1">Cell membrane</location>
        <topology evidence="1">Multi-pass membrane protein</topology>
    </subcellularLocation>
</comment>
<keyword evidence="5 15" id="KW-0812">Transmembrane</keyword>
<keyword evidence="8 13" id="KW-0067">ATP-binding</keyword>
<dbReference type="Proteomes" id="UP000824246">
    <property type="component" value="Unassembled WGS sequence"/>
</dbReference>
<evidence type="ECO:0000256" key="3">
    <source>
        <dbReference type="ARBA" id="ARBA00022475"/>
    </source>
</evidence>
<dbReference type="PANTHER" id="PTHR22683">
    <property type="entry name" value="SPORULATION PROTEIN RELATED"/>
    <property type="match status" value="1"/>
</dbReference>
<feature type="domain" description="FtsK" evidence="16">
    <location>
        <begin position="485"/>
        <end position="690"/>
    </location>
</feature>
<dbReference type="InterPro" id="IPR002543">
    <property type="entry name" value="FtsK_dom"/>
</dbReference>
<dbReference type="Gene3D" id="1.10.10.10">
    <property type="entry name" value="Winged helix-like DNA-binding domain superfamily/Winged helix DNA-binding domain"/>
    <property type="match status" value="1"/>
</dbReference>
<dbReference type="Pfam" id="PF09397">
    <property type="entry name" value="FtsK_gamma"/>
    <property type="match status" value="1"/>
</dbReference>
<evidence type="ECO:0000313" key="18">
    <source>
        <dbReference type="Proteomes" id="UP000824246"/>
    </source>
</evidence>
<dbReference type="Gene3D" id="3.40.50.300">
    <property type="entry name" value="P-loop containing nucleotide triphosphate hydrolases"/>
    <property type="match status" value="1"/>
</dbReference>
<dbReference type="GO" id="GO:0005524">
    <property type="term" value="F:ATP binding"/>
    <property type="evidence" value="ECO:0007669"/>
    <property type="project" value="UniProtKB-UniRule"/>
</dbReference>
<evidence type="ECO:0000256" key="5">
    <source>
        <dbReference type="ARBA" id="ARBA00022692"/>
    </source>
</evidence>
<comment type="caution">
    <text evidence="17">The sequence shown here is derived from an EMBL/GenBank/DDBJ whole genome shotgun (WGS) entry which is preliminary data.</text>
</comment>
<feature type="binding site" evidence="13">
    <location>
        <begin position="503"/>
        <end position="510"/>
    </location>
    <ligand>
        <name>ATP</name>
        <dbReference type="ChEBI" id="CHEBI:30616"/>
    </ligand>
</feature>
<feature type="compositionally biased region" description="Basic residues" evidence="14">
    <location>
        <begin position="1"/>
        <end position="10"/>
    </location>
</feature>
<dbReference type="SUPFAM" id="SSF52540">
    <property type="entry name" value="P-loop containing nucleoside triphosphate hydrolases"/>
    <property type="match status" value="1"/>
</dbReference>
<keyword evidence="10" id="KW-0238">DNA-binding</keyword>
<evidence type="ECO:0000256" key="9">
    <source>
        <dbReference type="ARBA" id="ARBA00022989"/>
    </source>
</evidence>
<dbReference type="AlphaFoldDB" id="A0A9D1VRB6"/>
<feature type="compositionally biased region" description="Basic and acidic residues" evidence="14">
    <location>
        <begin position="11"/>
        <end position="25"/>
    </location>
</feature>
<dbReference type="SUPFAM" id="SSF46785">
    <property type="entry name" value="Winged helix' DNA-binding domain"/>
    <property type="match status" value="1"/>
</dbReference>
<evidence type="ECO:0000256" key="4">
    <source>
        <dbReference type="ARBA" id="ARBA00022618"/>
    </source>
</evidence>
<protein>
    <submittedName>
        <fullName evidence="17">DNA translocase FtsK</fullName>
    </submittedName>
</protein>